<accession>A0A7K3WQN2</accession>
<dbReference type="InterPro" id="IPR000601">
    <property type="entry name" value="PKD_dom"/>
</dbReference>
<feature type="signal peptide" evidence="1">
    <location>
        <begin position="1"/>
        <end position="23"/>
    </location>
</feature>
<gene>
    <name evidence="3" type="ORF">G3O08_10710</name>
</gene>
<keyword evidence="4" id="KW-1185">Reference proteome</keyword>
<dbReference type="InterPro" id="IPR026341">
    <property type="entry name" value="T9SS_type_B"/>
</dbReference>
<dbReference type="InterPro" id="IPR035986">
    <property type="entry name" value="PKD_dom_sf"/>
</dbReference>
<dbReference type="Gene3D" id="2.60.40.10">
    <property type="entry name" value="Immunoglobulins"/>
    <property type="match status" value="1"/>
</dbReference>
<dbReference type="Pfam" id="PF13585">
    <property type="entry name" value="CHU_C"/>
    <property type="match status" value="1"/>
</dbReference>
<evidence type="ECO:0000256" key="1">
    <source>
        <dbReference type="SAM" id="SignalP"/>
    </source>
</evidence>
<proteinExistence type="predicted"/>
<dbReference type="PROSITE" id="PS50093">
    <property type="entry name" value="PKD"/>
    <property type="match status" value="1"/>
</dbReference>
<dbReference type="SUPFAM" id="SSF49299">
    <property type="entry name" value="PKD domain"/>
    <property type="match status" value="1"/>
</dbReference>
<protein>
    <submittedName>
        <fullName evidence="3">T9SS type B sorting domain-containing protein</fullName>
    </submittedName>
</protein>
<comment type="caution">
    <text evidence="3">The sequence shown here is derived from an EMBL/GenBank/DDBJ whole genome shotgun (WGS) entry which is preliminary data.</text>
</comment>
<dbReference type="Proteomes" id="UP000486602">
    <property type="component" value="Unassembled WGS sequence"/>
</dbReference>
<dbReference type="CDD" id="cd00146">
    <property type="entry name" value="PKD"/>
    <property type="match status" value="1"/>
</dbReference>
<dbReference type="AlphaFoldDB" id="A0A7K3WQN2"/>
<sequence length="893" mass="97323">MLKRLLSTSFIFAFIAVSTSLTAQIQIDTTLTPEQLVQDVLLGNGVSVSNITFNGQPANTLNAQAAHYIGPSNFVEFPEGILLKSGHAFDVQDPTFFPPFNPPFPDPNIQSDNDLEDICGQNINNAAILEFDFVPNGDSLVFRYVFASQEYPSFTCSSFNDAFGFFISGPGINGPFENNAINLALIPGTNIPVAINTVNSGTPSGGNAQPCLNANPNFVEDSQYFVENGDEPEGDIQFPGMTVALSAFANVLCGETYHIKLAIADASDGALDSGVFLEAGSFTSNSSVQVNLDIPVGVNDSTLYEGCGSANLQFIRPGEGAGLLEIAYLDISGSAINGVDYIPMLPDSVIFPAGVDTVTFELFAPNDANFEGEEFAHIQITNIASDCSGAVVTSEFQFYVNEAEPLQVSGFDGTLIDCHDDIQLFPTVSGGYGEYNYSWSNGMNTDSVTVSPGQTTTFFLVVSDTCGVNAVQTTFDVEVPVYPPVQVVLPEDFEVAQCDVTVNLIPQVSGGFGNYDYYWTGNGALISENPALNFLVEETTDIVLVATDDCDATGSDDIRVTIPQVEITAFLPDAFEANSCLEDILLPAIAEGGIGQKKYVWIVDGISQDTTLSTYFMYSPSMGQNVVIKAIDECENFGSDSTFIPFNFPEVEITASADTSICPKTTALLQVDVLNGSGGYHIDWGDSDSTSYLVKPKGDQNYTVVVTDTCGMRAEKRINVRVREVKADFDYIYKDYYGLEFTNYSRAINPTFFWNFGDEETSTERNPIHFYEESLPYRVMLTTTDDIGCRDSVFFRTIPPLEIFIPTSFTPNGDGINDLFGVEGSNIKEFSMRIYDRWGHLVFHANDIDEKWNGANNDDGYHSGAAIYSYFIRYKGEKEEDAIEVTGNITVIR</sequence>
<dbReference type="InterPro" id="IPR049804">
    <property type="entry name" value="Choice_anch_L"/>
</dbReference>
<evidence type="ECO:0000259" key="2">
    <source>
        <dbReference type="PROSITE" id="PS50093"/>
    </source>
</evidence>
<keyword evidence="1" id="KW-0732">Signal</keyword>
<evidence type="ECO:0000313" key="3">
    <source>
        <dbReference type="EMBL" id="NEN23970.1"/>
    </source>
</evidence>
<dbReference type="Gene3D" id="2.60.40.2030">
    <property type="match status" value="1"/>
</dbReference>
<dbReference type="RefSeq" id="WP_163285365.1">
    <property type="nucleotide sequence ID" value="NZ_JAAGVY010000018.1"/>
</dbReference>
<dbReference type="InterPro" id="IPR013783">
    <property type="entry name" value="Ig-like_fold"/>
</dbReference>
<name>A0A7K3WQN2_9FLAO</name>
<dbReference type="NCBIfam" id="TIGR04131">
    <property type="entry name" value="Bac_Flav_CTERM"/>
    <property type="match status" value="1"/>
</dbReference>
<feature type="domain" description="PKD" evidence="2">
    <location>
        <begin position="751"/>
        <end position="788"/>
    </location>
</feature>
<dbReference type="SUPFAM" id="SSF141072">
    <property type="entry name" value="CalX-like"/>
    <property type="match status" value="1"/>
</dbReference>
<organism evidence="3 4">
    <name type="scientific">Cryomorpha ignava</name>
    <dbReference type="NCBI Taxonomy" id="101383"/>
    <lineage>
        <taxon>Bacteria</taxon>
        <taxon>Pseudomonadati</taxon>
        <taxon>Bacteroidota</taxon>
        <taxon>Flavobacteriia</taxon>
        <taxon>Flavobacteriales</taxon>
        <taxon>Cryomorphaceae</taxon>
        <taxon>Cryomorpha</taxon>
    </lineage>
</organism>
<dbReference type="InterPro" id="IPR038081">
    <property type="entry name" value="CalX-like_sf"/>
</dbReference>
<dbReference type="Pfam" id="PF18911">
    <property type="entry name" value="PKD_4"/>
    <property type="match status" value="1"/>
</dbReference>
<dbReference type="EMBL" id="JAAGVY010000018">
    <property type="protein sequence ID" value="NEN23970.1"/>
    <property type="molecule type" value="Genomic_DNA"/>
</dbReference>
<dbReference type="NCBIfam" id="NF038133">
    <property type="entry name" value="choice_anch_L"/>
    <property type="match status" value="1"/>
</dbReference>
<reference evidence="3 4" key="1">
    <citation type="submission" date="2020-02" db="EMBL/GenBank/DDBJ databases">
        <title>Out from the shadows clarifying the taxonomy of the family Cryomorphaceae and related taxa by utilizing the GTDB taxonomic framework.</title>
        <authorList>
            <person name="Bowman J.P."/>
        </authorList>
    </citation>
    <scope>NUCLEOTIDE SEQUENCE [LARGE SCALE GENOMIC DNA]</scope>
    <source>
        <strain evidence="3 4">QSSC 1-22</strain>
    </source>
</reference>
<feature type="chain" id="PRO_5029648092" evidence="1">
    <location>
        <begin position="24"/>
        <end position="893"/>
    </location>
</feature>
<evidence type="ECO:0000313" key="4">
    <source>
        <dbReference type="Proteomes" id="UP000486602"/>
    </source>
</evidence>